<dbReference type="HOGENOM" id="CLU_082632_10_2_3"/>
<dbReference type="GO" id="GO:0051536">
    <property type="term" value="F:iron-sulfur cluster binding"/>
    <property type="evidence" value="ECO:0007669"/>
    <property type="project" value="InterPro"/>
</dbReference>
<dbReference type="STRING" id="84588.SYNW1768"/>
<organism evidence="2 3">
    <name type="scientific">Parasynechococcus marenigrum (strain WH8102)</name>
    <dbReference type="NCBI Taxonomy" id="84588"/>
    <lineage>
        <taxon>Bacteria</taxon>
        <taxon>Bacillati</taxon>
        <taxon>Cyanobacteriota</taxon>
        <taxon>Cyanophyceae</taxon>
        <taxon>Synechococcales</taxon>
        <taxon>Prochlorococcaceae</taxon>
        <taxon>Parasynechococcus</taxon>
        <taxon>Parasynechococcus marenigrum</taxon>
    </lineage>
</organism>
<keyword evidence="3" id="KW-1185">Reference proteome</keyword>
<dbReference type="RefSeq" id="WP_011128628.1">
    <property type="nucleotide sequence ID" value="NC_005070.1"/>
</dbReference>
<dbReference type="Pfam" id="PF00111">
    <property type="entry name" value="Fer2"/>
    <property type="match status" value="1"/>
</dbReference>
<accession>Q7U5D9</accession>
<dbReference type="AlphaFoldDB" id="Q7U5D9"/>
<gene>
    <name evidence="2" type="ordered locus">SYNW1768</name>
</gene>
<dbReference type="InterPro" id="IPR001041">
    <property type="entry name" value="2Fe-2S_ferredoxin-type"/>
</dbReference>
<reference evidence="2 3" key="1">
    <citation type="journal article" date="2003" name="Nature">
        <title>The genome of a motile marine Synechococcus.</title>
        <authorList>
            <person name="Palenik B."/>
            <person name="Brahamsha B."/>
            <person name="Larimer F."/>
            <person name="Land M."/>
            <person name="Hauser L."/>
            <person name="Chain P."/>
            <person name="Lamerdin J."/>
            <person name="Regala W."/>
            <person name="Allen E.A."/>
            <person name="McCarren J."/>
            <person name="Paulsen I."/>
            <person name="Dufresne A."/>
            <person name="Partensky F."/>
            <person name="Webb E."/>
            <person name="Waterbury J."/>
        </authorList>
    </citation>
    <scope>NUCLEOTIDE SEQUENCE [LARGE SCALE GENOMIC DNA]</scope>
    <source>
        <strain evidence="2 3">WH8102</strain>
    </source>
</reference>
<dbReference type="PROSITE" id="PS51085">
    <property type="entry name" value="2FE2S_FER_2"/>
    <property type="match status" value="1"/>
</dbReference>
<sequence length="119" mass="12629">MPTIRFEQEGQQVGCIEGANLRKAALDAGINPYNGVNNLNNCSGVGQCGTCVMEVVEGQANLSPRSDVEEVYLADRPANFRLSCRTTVNGDVTVRTRPAEGVGRGSNSLIGAIKSLFGR</sequence>
<evidence type="ECO:0000313" key="2">
    <source>
        <dbReference type="EMBL" id="CAE08283.1"/>
    </source>
</evidence>
<dbReference type="EMBL" id="BX569693">
    <property type="protein sequence ID" value="CAE08283.1"/>
    <property type="molecule type" value="Genomic_DNA"/>
</dbReference>
<dbReference type="SUPFAM" id="SSF54292">
    <property type="entry name" value="2Fe-2S ferredoxin-like"/>
    <property type="match status" value="1"/>
</dbReference>
<dbReference type="Proteomes" id="UP000001422">
    <property type="component" value="Chromosome"/>
</dbReference>
<dbReference type="InterPro" id="IPR012675">
    <property type="entry name" value="Beta-grasp_dom_sf"/>
</dbReference>
<proteinExistence type="predicted"/>
<dbReference type="eggNOG" id="COG0633">
    <property type="taxonomic scope" value="Bacteria"/>
</dbReference>
<dbReference type="CDD" id="cd00207">
    <property type="entry name" value="fer2"/>
    <property type="match status" value="1"/>
</dbReference>
<dbReference type="KEGG" id="syw:SYNW1768"/>
<feature type="domain" description="2Fe-2S ferredoxin-type" evidence="1">
    <location>
        <begin position="2"/>
        <end position="100"/>
    </location>
</feature>
<dbReference type="Gene3D" id="3.10.20.30">
    <property type="match status" value="1"/>
</dbReference>
<dbReference type="InterPro" id="IPR036010">
    <property type="entry name" value="2Fe-2S_ferredoxin-like_sf"/>
</dbReference>
<name>Q7U5D9_PARMW</name>
<protein>
    <submittedName>
        <fullName evidence="2">Possible ferredoxin [2Fe-2S]</fullName>
    </submittedName>
</protein>
<evidence type="ECO:0000259" key="1">
    <source>
        <dbReference type="PROSITE" id="PS51085"/>
    </source>
</evidence>
<evidence type="ECO:0000313" key="3">
    <source>
        <dbReference type="Proteomes" id="UP000001422"/>
    </source>
</evidence>